<dbReference type="Pfam" id="PF07734">
    <property type="entry name" value="FBA_1"/>
    <property type="match status" value="1"/>
</dbReference>
<dbReference type="AlphaFoldDB" id="A0A2P6S651"/>
<dbReference type="Pfam" id="PF00646">
    <property type="entry name" value="F-box"/>
    <property type="match status" value="1"/>
</dbReference>
<gene>
    <name evidence="3" type="ORF">RchiOBHm_Chr2g0174451</name>
</gene>
<dbReference type="SUPFAM" id="SSF81383">
    <property type="entry name" value="F-box domain"/>
    <property type="match status" value="1"/>
</dbReference>
<keyword evidence="4" id="KW-1185">Reference proteome</keyword>
<dbReference type="Proteomes" id="UP000238479">
    <property type="component" value="Chromosome 2"/>
</dbReference>
<dbReference type="InterPro" id="IPR006527">
    <property type="entry name" value="F-box-assoc_dom_typ1"/>
</dbReference>
<dbReference type="NCBIfam" id="TIGR01640">
    <property type="entry name" value="F_box_assoc_1"/>
    <property type="match status" value="1"/>
</dbReference>
<dbReference type="PANTHER" id="PTHR35546">
    <property type="entry name" value="F-BOX PROTEIN INTERACTION DOMAIN PROTEIN-RELATED"/>
    <property type="match status" value="1"/>
</dbReference>
<protein>
    <submittedName>
        <fullName evidence="3">Putative F-box domain-containing protein</fullName>
    </submittedName>
</protein>
<dbReference type="STRING" id="74649.A0A2P6S651"/>
<dbReference type="InterPro" id="IPR017451">
    <property type="entry name" value="F-box-assoc_interact_dom"/>
</dbReference>
<dbReference type="InterPro" id="IPR055290">
    <property type="entry name" value="At3g26010-like"/>
</dbReference>
<dbReference type="InterPro" id="IPR036047">
    <property type="entry name" value="F-box-like_dom_sf"/>
</dbReference>
<sequence length="458" mass="53167">MEHRFYPKRCTSSLAETVASIEQVLTEILVRVPAKPLVRFKCVSKHWLSLISDPKFCHRHTLQNPNTPVSAVFCDRSCRPFCFVPIDLDHMRGTSSTSSNIRNHGNQNPFGSGSPTCNPLDFVQNQYDYGIKTVHTFPVNRLHFDHKSPSRSRSLPFNPLTFAQNQYHDDIRIIQSCNGLFLCLLFHNKLNPPYLIFNPTTNQFSTLIPPPITAVTTATGERKEHYVSTALAFDPSKSPHYKVVCLRTIDGSEDGTIYHIVIYSSETQSWRILNFSIKRVFSILYARVVYWKGAIHWLGMFSEVAYFHIDEERDGFIDNRPHFYENDVHRRKCRYFQESHDGHHLYLIDIYRPCITKFEVFEMGKDYSGWFVKYLVDIDPICRWNLSDRFVVLFLDQDENEEEESSSLLLHMPGKLISYNLKSKTYKSLDLTPKPGVNDSLLRVEASNHRYMETLACV</sequence>
<evidence type="ECO:0000259" key="1">
    <source>
        <dbReference type="Pfam" id="PF00646"/>
    </source>
</evidence>
<dbReference type="Gramene" id="PRQ54160">
    <property type="protein sequence ID" value="PRQ54160"/>
    <property type="gene ID" value="RchiOBHm_Chr2g0174451"/>
</dbReference>
<reference evidence="3 4" key="1">
    <citation type="journal article" date="2018" name="Nat. Genet.">
        <title>The Rosa genome provides new insights in the design of modern roses.</title>
        <authorList>
            <person name="Bendahmane M."/>
        </authorList>
    </citation>
    <scope>NUCLEOTIDE SEQUENCE [LARGE SCALE GENOMIC DNA]</scope>
    <source>
        <strain evidence="4">cv. Old Blush</strain>
    </source>
</reference>
<accession>A0A2P6S651</accession>
<evidence type="ECO:0000313" key="4">
    <source>
        <dbReference type="Proteomes" id="UP000238479"/>
    </source>
</evidence>
<organism evidence="3 4">
    <name type="scientific">Rosa chinensis</name>
    <name type="common">China rose</name>
    <dbReference type="NCBI Taxonomy" id="74649"/>
    <lineage>
        <taxon>Eukaryota</taxon>
        <taxon>Viridiplantae</taxon>
        <taxon>Streptophyta</taxon>
        <taxon>Embryophyta</taxon>
        <taxon>Tracheophyta</taxon>
        <taxon>Spermatophyta</taxon>
        <taxon>Magnoliopsida</taxon>
        <taxon>eudicotyledons</taxon>
        <taxon>Gunneridae</taxon>
        <taxon>Pentapetalae</taxon>
        <taxon>rosids</taxon>
        <taxon>fabids</taxon>
        <taxon>Rosales</taxon>
        <taxon>Rosaceae</taxon>
        <taxon>Rosoideae</taxon>
        <taxon>Rosoideae incertae sedis</taxon>
        <taxon>Rosa</taxon>
    </lineage>
</organism>
<feature type="domain" description="F-box associated beta-propeller type 1" evidence="2">
    <location>
        <begin position="163"/>
        <end position="299"/>
    </location>
</feature>
<evidence type="ECO:0000313" key="3">
    <source>
        <dbReference type="EMBL" id="PRQ54160.1"/>
    </source>
</evidence>
<dbReference type="OrthoDB" id="605328at2759"/>
<evidence type="ECO:0000259" key="2">
    <source>
        <dbReference type="Pfam" id="PF07734"/>
    </source>
</evidence>
<dbReference type="InterPro" id="IPR001810">
    <property type="entry name" value="F-box_dom"/>
</dbReference>
<comment type="caution">
    <text evidence="3">The sequence shown here is derived from an EMBL/GenBank/DDBJ whole genome shotgun (WGS) entry which is preliminary data.</text>
</comment>
<feature type="domain" description="F-box" evidence="1">
    <location>
        <begin position="24"/>
        <end position="58"/>
    </location>
</feature>
<dbReference type="CDD" id="cd22157">
    <property type="entry name" value="F-box_AtFBW1-like"/>
    <property type="match status" value="1"/>
</dbReference>
<dbReference type="OMA" id="MFDEEND"/>
<proteinExistence type="predicted"/>
<dbReference type="EMBL" id="PDCK01000040">
    <property type="protein sequence ID" value="PRQ54160.1"/>
    <property type="molecule type" value="Genomic_DNA"/>
</dbReference>
<name>A0A2P6S651_ROSCH</name>
<dbReference type="PANTHER" id="PTHR35546:SF115">
    <property type="entry name" value="F-BOX DOMAIN-CONTAINING PROTEIN"/>
    <property type="match status" value="1"/>
</dbReference>